<dbReference type="Proteomes" id="UP001140076">
    <property type="component" value="Unassembled WGS sequence"/>
</dbReference>
<dbReference type="RefSeq" id="WP_270071065.1">
    <property type="nucleotide sequence ID" value="NZ_JAJAQC010000007.1"/>
</dbReference>
<dbReference type="EMBL" id="JAJAQC010000007">
    <property type="protein sequence ID" value="MDA0563779.1"/>
    <property type="molecule type" value="Genomic_DNA"/>
</dbReference>
<organism evidence="1 2">
    <name type="scientific">Streptomonospora mangrovi</name>
    <dbReference type="NCBI Taxonomy" id="2883123"/>
    <lineage>
        <taxon>Bacteria</taxon>
        <taxon>Bacillati</taxon>
        <taxon>Actinomycetota</taxon>
        <taxon>Actinomycetes</taxon>
        <taxon>Streptosporangiales</taxon>
        <taxon>Nocardiopsidaceae</taxon>
        <taxon>Streptomonospora</taxon>
    </lineage>
</organism>
<reference evidence="1" key="1">
    <citation type="submission" date="2021-10" db="EMBL/GenBank/DDBJ databases">
        <title>Streptomonospora sp. nov., isolated from mangrove soil.</title>
        <authorList>
            <person name="Chen X."/>
            <person name="Ge X."/>
            <person name="Liu W."/>
        </authorList>
    </citation>
    <scope>NUCLEOTIDE SEQUENCE</scope>
    <source>
        <strain evidence="1">S1-112</strain>
    </source>
</reference>
<proteinExistence type="predicted"/>
<evidence type="ECO:0000313" key="1">
    <source>
        <dbReference type="EMBL" id="MDA0563779.1"/>
    </source>
</evidence>
<dbReference type="AlphaFoldDB" id="A0A9X3NHE4"/>
<keyword evidence="2" id="KW-1185">Reference proteome</keyword>
<name>A0A9X3NHE4_9ACTN</name>
<gene>
    <name evidence="1" type="ORF">LG943_05475</name>
</gene>
<evidence type="ECO:0000313" key="2">
    <source>
        <dbReference type="Proteomes" id="UP001140076"/>
    </source>
</evidence>
<comment type="caution">
    <text evidence="1">The sequence shown here is derived from an EMBL/GenBank/DDBJ whole genome shotgun (WGS) entry which is preliminary data.</text>
</comment>
<accession>A0A9X3NHE4</accession>
<sequence length="213" mass="23463">MSALMSVRSPIATWTWLLDHDVDADGLDVGAPIALTVADTLEKSGLLVLDHVDVEWHSLTTGLVRSRTRIRAPFRETPEEFAADIWKSRPAGHPDAIPSYLHMRGRGYWVTPADTLREEPDICSATLAVYDSATMLSVGVHHDIWSPRDFRGRPHPEVSERNAPRLEKALRDLETALGARLDADEPDEATAYAEPCGYGVVLTVEAEEAGGDR</sequence>
<protein>
    <submittedName>
        <fullName evidence="1">Uncharacterized protein</fullName>
    </submittedName>
</protein>